<dbReference type="PANTHER" id="PTHR47338:SF23">
    <property type="entry name" value="ZN(II)2CYS6 TRANSCRIPTION FACTOR (EUROFUNG)"/>
    <property type="match status" value="1"/>
</dbReference>
<feature type="domain" description="Xylanolytic transcriptional activator regulatory" evidence="7">
    <location>
        <begin position="267"/>
        <end position="354"/>
    </location>
</feature>
<evidence type="ECO:0000313" key="8">
    <source>
        <dbReference type="EMBL" id="CZR54608.1"/>
    </source>
</evidence>
<dbReference type="Proteomes" id="UP000184330">
    <property type="component" value="Unassembled WGS sequence"/>
</dbReference>
<keyword evidence="2" id="KW-0479">Metal-binding</keyword>
<organism evidence="8 9">
    <name type="scientific">Phialocephala subalpina</name>
    <dbReference type="NCBI Taxonomy" id="576137"/>
    <lineage>
        <taxon>Eukaryota</taxon>
        <taxon>Fungi</taxon>
        <taxon>Dikarya</taxon>
        <taxon>Ascomycota</taxon>
        <taxon>Pezizomycotina</taxon>
        <taxon>Leotiomycetes</taxon>
        <taxon>Helotiales</taxon>
        <taxon>Mollisiaceae</taxon>
        <taxon>Phialocephala</taxon>
        <taxon>Phialocephala fortinii species complex</taxon>
    </lineage>
</organism>
<feature type="region of interest" description="Disordered" evidence="6">
    <location>
        <begin position="669"/>
        <end position="693"/>
    </location>
</feature>
<dbReference type="Pfam" id="PF04082">
    <property type="entry name" value="Fungal_trans"/>
    <property type="match status" value="1"/>
</dbReference>
<reference evidence="8 9" key="1">
    <citation type="submission" date="2016-03" db="EMBL/GenBank/DDBJ databases">
        <authorList>
            <person name="Ploux O."/>
        </authorList>
    </citation>
    <scope>NUCLEOTIDE SEQUENCE [LARGE SCALE GENOMIC DNA]</scope>
    <source>
        <strain evidence="8 9">UAMH 11012</strain>
    </source>
</reference>
<dbReference type="SMART" id="SM00906">
    <property type="entry name" value="Fungal_trans"/>
    <property type="match status" value="1"/>
</dbReference>
<proteinExistence type="predicted"/>
<dbReference type="CDD" id="cd12148">
    <property type="entry name" value="fungal_TF_MHR"/>
    <property type="match status" value="1"/>
</dbReference>
<evidence type="ECO:0000313" key="9">
    <source>
        <dbReference type="Proteomes" id="UP000184330"/>
    </source>
</evidence>
<evidence type="ECO:0000256" key="3">
    <source>
        <dbReference type="ARBA" id="ARBA00023015"/>
    </source>
</evidence>
<feature type="region of interest" description="Disordered" evidence="6">
    <location>
        <begin position="1"/>
        <end position="21"/>
    </location>
</feature>
<accession>A0A1L7WPA9</accession>
<evidence type="ECO:0000259" key="7">
    <source>
        <dbReference type="SMART" id="SM00906"/>
    </source>
</evidence>
<keyword evidence="5" id="KW-0539">Nucleus</keyword>
<dbReference type="InterPro" id="IPR050815">
    <property type="entry name" value="TF_fung"/>
</dbReference>
<keyword evidence="9" id="KW-1185">Reference proteome</keyword>
<dbReference type="GO" id="GO:0000981">
    <property type="term" value="F:DNA-binding transcription factor activity, RNA polymerase II-specific"/>
    <property type="evidence" value="ECO:0007669"/>
    <property type="project" value="InterPro"/>
</dbReference>
<evidence type="ECO:0000256" key="2">
    <source>
        <dbReference type="ARBA" id="ARBA00022723"/>
    </source>
</evidence>
<feature type="region of interest" description="Disordered" evidence="6">
    <location>
        <begin position="120"/>
        <end position="151"/>
    </location>
</feature>
<evidence type="ECO:0000256" key="4">
    <source>
        <dbReference type="ARBA" id="ARBA00023163"/>
    </source>
</evidence>
<dbReference type="STRING" id="576137.A0A1L7WPA9"/>
<gene>
    <name evidence="8" type="ORF">PAC_04492</name>
</gene>
<sequence length="783" mass="88806">MESTSGQQRATEYVGSTSSATADEEHPAYTRLFRYILLISRAEIECVYVPTRKPGLKSGAIEALNRRLQAVEDIVLHDQSIHHVQPAQQETNHSLYHVSLIVAKELQRLGAHPCAANLEPISPETNQLINPRKRNRQEQPEEVDDLDENDLASSLPDDLVLEAVVDRYFQTLHHWIPFLHQSRFRHRLVQPQHRQELAVVLHAMVCATMKFLMPEDFELEDRIVKRQVRRSRQVVILNAMSCPSIEHLQAVIIIAFDHMGSGEMEKAWSLIGSLTRTIEYLRLTSEPDALQQDPLRRPITLLDAPNSWTEVEQRRRLFWNVFLLDRFCSVTTGWSTSLTSDDVHRKLPCDGGLWAREERSDTPYFGIWNKSAARIGNSIAFIPAHYPTPDQEIDHDSVRSPGTTSNTIAIDTSKLGAFAYCIEATESLSQVTTFFLQQKVDFRDRQEVGSWLTRFKELDLRLVHWKMFLPQKWKDSNISRDVTLIDMDPNLTLAHLTHNTSMILLHQHIAYPPPDWKDLVKLPSACSAETCQMAAVETASICQKYLKYTMTGIVNSQFSLCAFAAGRVLLVHWRFYGAELSMEFFSLVESLKEMSRRWQGPSATSTTLHGNHPRQVLDLAGQYAAQLEQFHAAFLQHPGHCMNVLGYSRDPTFEPVDCLLPNIKSKRSRSSRAHATNEFNWTPGSESGPRFGAAESSRARMPETMNTPALHASAHLWDNAGYLAPNTGHAANVTQRSADFDSNSVEDELTAMSNVLLGQQFLEMDRVITFNDTNFAIDLDALE</sequence>
<feature type="compositionally biased region" description="Acidic residues" evidence="6">
    <location>
        <begin position="140"/>
        <end position="150"/>
    </location>
</feature>
<feature type="compositionally biased region" description="Polar residues" evidence="6">
    <location>
        <begin position="673"/>
        <end position="685"/>
    </location>
</feature>
<dbReference type="GO" id="GO:0003677">
    <property type="term" value="F:DNA binding"/>
    <property type="evidence" value="ECO:0007669"/>
    <property type="project" value="InterPro"/>
</dbReference>
<dbReference type="AlphaFoldDB" id="A0A1L7WPA9"/>
<name>A0A1L7WPA9_9HELO</name>
<dbReference type="GO" id="GO:0006351">
    <property type="term" value="P:DNA-templated transcription"/>
    <property type="evidence" value="ECO:0007669"/>
    <property type="project" value="InterPro"/>
</dbReference>
<dbReference type="OrthoDB" id="4456959at2759"/>
<evidence type="ECO:0000256" key="5">
    <source>
        <dbReference type="ARBA" id="ARBA00023242"/>
    </source>
</evidence>
<dbReference type="InterPro" id="IPR007219">
    <property type="entry name" value="XnlR_reg_dom"/>
</dbReference>
<dbReference type="GO" id="GO:0005634">
    <property type="term" value="C:nucleus"/>
    <property type="evidence" value="ECO:0007669"/>
    <property type="project" value="UniProtKB-SubCell"/>
</dbReference>
<protein>
    <submittedName>
        <fullName evidence="8">Related to C6 transcription factor</fullName>
    </submittedName>
</protein>
<keyword evidence="4" id="KW-0804">Transcription</keyword>
<keyword evidence="3" id="KW-0805">Transcription regulation</keyword>
<evidence type="ECO:0000256" key="1">
    <source>
        <dbReference type="ARBA" id="ARBA00004123"/>
    </source>
</evidence>
<comment type="subcellular location">
    <subcellularLocation>
        <location evidence="1">Nucleus</location>
    </subcellularLocation>
</comment>
<dbReference type="PANTHER" id="PTHR47338">
    <property type="entry name" value="ZN(II)2CYS6 TRANSCRIPTION FACTOR (EUROFUNG)-RELATED"/>
    <property type="match status" value="1"/>
</dbReference>
<dbReference type="GO" id="GO:0008270">
    <property type="term" value="F:zinc ion binding"/>
    <property type="evidence" value="ECO:0007669"/>
    <property type="project" value="InterPro"/>
</dbReference>
<evidence type="ECO:0000256" key="6">
    <source>
        <dbReference type="SAM" id="MobiDB-lite"/>
    </source>
</evidence>
<dbReference type="EMBL" id="FJOG01000005">
    <property type="protein sequence ID" value="CZR54608.1"/>
    <property type="molecule type" value="Genomic_DNA"/>
</dbReference>